<accession>A0ACC3YUC0</accession>
<name>A0ACC3YUC0_COLTU</name>
<proteinExistence type="predicted"/>
<comment type="caution">
    <text evidence="1">The sequence shown here is derived from an EMBL/GenBank/DDBJ whole genome shotgun (WGS) entry which is preliminary data.</text>
</comment>
<reference evidence="1 2" key="1">
    <citation type="journal article" date="2020" name="Phytopathology">
        <title>Genome Sequence Resources of Colletotrichum truncatum, C. plurivorum, C. musicola, and C. sojae: Four Species Pathogenic to Soybean (Glycine max).</title>
        <authorList>
            <person name="Rogerio F."/>
            <person name="Boufleur T.R."/>
            <person name="Ciampi-Guillardi M."/>
            <person name="Sukno S.A."/>
            <person name="Thon M.R."/>
            <person name="Massola Junior N.S."/>
            <person name="Baroncelli R."/>
        </authorList>
    </citation>
    <scope>NUCLEOTIDE SEQUENCE [LARGE SCALE GENOMIC DNA]</scope>
    <source>
        <strain evidence="1 2">CMES1059</strain>
    </source>
</reference>
<dbReference type="Proteomes" id="UP000805649">
    <property type="component" value="Unassembled WGS sequence"/>
</dbReference>
<organism evidence="1 2">
    <name type="scientific">Colletotrichum truncatum</name>
    <name type="common">Anthracnose fungus</name>
    <name type="synonym">Colletotrichum capsici</name>
    <dbReference type="NCBI Taxonomy" id="5467"/>
    <lineage>
        <taxon>Eukaryota</taxon>
        <taxon>Fungi</taxon>
        <taxon>Dikarya</taxon>
        <taxon>Ascomycota</taxon>
        <taxon>Pezizomycotina</taxon>
        <taxon>Sordariomycetes</taxon>
        <taxon>Hypocreomycetidae</taxon>
        <taxon>Glomerellales</taxon>
        <taxon>Glomerellaceae</taxon>
        <taxon>Colletotrichum</taxon>
        <taxon>Colletotrichum truncatum species complex</taxon>
    </lineage>
</organism>
<dbReference type="EMBL" id="VUJX02000006">
    <property type="protein sequence ID" value="KAL0934742.1"/>
    <property type="molecule type" value="Genomic_DNA"/>
</dbReference>
<gene>
    <name evidence="1" type="ORF">CTRU02_209333</name>
</gene>
<sequence length="66" mass="6646">MISATRLIFLAATLVAALAQAAPVSTSASDVTETILNADEVKPHTGPVVPSSAVDGVLEVVTEVTV</sequence>
<protein>
    <submittedName>
        <fullName evidence="1">Uncharacterized protein</fullName>
    </submittedName>
</protein>
<keyword evidence="2" id="KW-1185">Reference proteome</keyword>
<evidence type="ECO:0000313" key="1">
    <source>
        <dbReference type="EMBL" id="KAL0934742.1"/>
    </source>
</evidence>
<evidence type="ECO:0000313" key="2">
    <source>
        <dbReference type="Proteomes" id="UP000805649"/>
    </source>
</evidence>